<dbReference type="PROSITE" id="PS00584">
    <property type="entry name" value="PFKB_KINASES_2"/>
    <property type="match status" value="1"/>
</dbReference>
<protein>
    <submittedName>
        <fullName evidence="9">Fructose-1-phosphate kinase</fullName>
    </submittedName>
</protein>
<dbReference type="InterPro" id="IPR002173">
    <property type="entry name" value="Carboh/pur_kinase_PfkB_CS"/>
</dbReference>
<dbReference type="InterPro" id="IPR011611">
    <property type="entry name" value="PfkB_dom"/>
</dbReference>
<evidence type="ECO:0000259" key="8">
    <source>
        <dbReference type="Pfam" id="PF00294"/>
    </source>
</evidence>
<dbReference type="Pfam" id="PF00294">
    <property type="entry name" value="PfkB"/>
    <property type="match status" value="2"/>
</dbReference>
<dbReference type="PROSITE" id="PS00583">
    <property type="entry name" value="PFKB_KINASES_1"/>
    <property type="match status" value="1"/>
</dbReference>
<keyword evidence="2 6" id="KW-0808">Transferase</keyword>
<dbReference type="EMBL" id="OBQK01000008">
    <property type="protein sequence ID" value="SOC56623.1"/>
    <property type="molecule type" value="Genomic_DNA"/>
</dbReference>
<keyword evidence="4 9" id="KW-0418">Kinase</keyword>
<feature type="domain" description="Carbohydrate kinase PfkB" evidence="8">
    <location>
        <begin position="20"/>
        <end position="111"/>
    </location>
</feature>
<gene>
    <name evidence="9" type="ORF">SAMN05421879_10864</name>
</gene>
<feature type="domain" description="Carbohydrate kinase PfkB" evidence="8">
    <location>
        <begin position="164"/>
        <end position="319"/>
    </location>
</feature>
<dbReference type="PIRSF" id="PIRSF000535">
    <property type="entry name" value="1PFK/6PFK/LacC"/>
    <property type="match status" value="1"/>
</dbReference>
<reference evidence="10" key="1">
    <citation type="submission" date="2017-08" db="EMBL/GenBank/DDBJ databases">
        <authorList>
            <person name="Varghese N."/>
            <person name="Submissions S."/>
        </authorList>
    </citation>
    <scope>NUCLEOTIDE SEQUENCE [LARGE SCALE GENOMIC DNA]</scope>
    <source>
        <strain evidence="10">USBA17B2</strain>
    </source>
</reference>
<name>A0A285VRP9_9MICO</name>
<dbReference type="GO" id="GO:0008443">
    <property type="term" value="F:phosphofructokinase activity"/>
    <property type="evidence" value="ECO:0007669"/>
    <property type="project" value="TreeGrafter"/>
</dbReference>
<keyword evidence="3" id="KW-0547">Nucleotide-binding</keyword>
<evidence type="ECO:0000256" key="7">
    <source>
        <dbReference type="SAM" id="MobiDB-lite"/>
    </source>
</evidence>
<evidence type="ECO:0000256" key="4">
    <source>
        <dbReference type="ARBA" id="ARBA00022777"/>
    </source>
</evidence>
<dbReference type="Gene3D" id="3.40.1190.20">
    <property type="match status" value="1"/>
</dbReference>
<organism evidence="9 10">
    <name type="scientific">Ornithinimicrobium cerasi</name>
    <dbReference type="NCBI Taxonomy" id="2248773"/>
    <lineage>
        <taxon>Bacteria</taxon>
        <taxon>Bacillati</taxon>
        <taxon>Actinomycetota</taxon>
        <taxon>Actinomycetes</taxon>
        <taxon>Micrococcales</taxon>
        <taxon>Ornithinimicrobiaceae</taxon>
        <taxon>Ornithinimicrobium</taxon>
    </lineage>
</organism>
<dbReference type="InterPro" id="IPR029056">
    <property type="entry name" value="Ribokinase-like"/>
</dbReference>
<dbReference type="Proteomes" id="UP000219688">
    <property type="component" value="Unassembled WGS sequence"/>
</dbReference>
<dbReference type="PANTHER" id="PTHR46566:SF5">
    <property type="entry name" value="1-PHOSPHOFRUCTOKINASE"/>
    <property type="match status" value="1"/>
</dbReference>
<evidence type="ECO:0000313" key="10">
    <source>
        <dbReference type="Proteomes" id="UP000219688"/>
    </source>
</evidence>
<dbReference type="RefSeq" id="WP_097188610.1">
    <property type="nucleotide sequence ID" value="NZ_OBQK01000008.1"/>
</dbReference>
<dbReference type="InterPro" id="IPR017583">
    <property type="entry name" value="Tagatose/fructose_Pkinase"/>
</dbReference>
<dbReference type="SUPFAM" id="SSF53613">
    <property type="entry name" value="Ribokinase-like"/>
    <property type="match status" value="1"/>
</dbReference>
<evidence type="ECO:0000313" key="9">
    <source>
        <dbReference type="EMBL" id="SOC56623.1"/>
    </source>
</evidence>
<dbReference type="PANTHER" id="PTHR46566">
    <property type="entry name" value="1-PHOSPHOFRUCTOKINASE-RELATED"/>
    <property type="match status" value="1"/>
</dbReference>
<evidence type="ECO:0000256" key="3">
    <source>
        <dbReference type="ARBA" id="ARBA00022741"/>
    </source>
</evidence>
<accession>A0A285VRP9</accession>
<evidence type="ECO:0000256" key="2">
    <source>
        <dbReference type="ARBA" id="ARBA00022679"/>
    </source>
</evidence>
<dbReference type="GO" id="GO:0005524">
    <property type="term" value="F:ATP binding"/>
    <property type="evidence" value="ECO:0007669"/>
    <property type="project" value="UniProtKB-KW"/>
</dbReference>
<evidence type="ECO:0000256" key="5">
    <source>
        <dbReference type="ARBA" id="ARBA00022840"/>
    </source>
</evidence>
<comment type="similarity">
    <text evidence="1">Belongs to the carbohydrate kinase PfkB family.</text>
</comment>
<dbReference type="CDD" id="cd01164">
    <property type="entry name" value="FruK_PfkB_like"/>
    <property type="match status" value="1"/>
</dbReference>
<keyword evidence="10" id="KW-1185">Reference proteome</keyword>
<proteinExistence type="inferred from homology"/>
<keyword evidence="5" id="KW-0067">ATP-binding</keyword>
<feature type="region of interest" description="Disordered" evidence="7">
    <location>
        <begin position="129"/>
        <end position="152"/>
    </location>
</feature>
<evidence type="ECO:0000256" key="1">
    <source>
        <dbReference type="ARBA" id="ARBA00010688"/>
    </source>
</evidence>
<dbReference type="GO" id="GO:0005829">
    <property type="term" value="C:cytosol"/>
    <property type="evidence" value="ECO:0007669"/>
    <property type="project" value="TreeGrafter"/>
</dbReference>
<evidence type="ECO:0000256" key="6">
    <source>
        <dbReference type="PIRNR" id="PIRNR000535"/>
    </source>
</evidence>
<sequence length="343" mass="33460">MIVTLTPNPSIDRSISLPQLLHGEVNRASASRVDPGGKGINVSRAIAAQGSRTLAVLPAGGPEGALMVELLRAAGVDHLTVPVAGTLRMNVALLEPDGTTTKVNEPGPSLTDADVEALLARTVEGYVAATSTSTSTGTSTATSTSTSAGTAAGDGSASGWVVGCGSLPPGAPVELFAMLVERARAVGARVAVDSSGAPLAAAVQAGPDLIKPNLEELEELVGAALPTLADVGRAAEELVRRGVGRVVVSLGGDGALVVGPDGTAHASAAVAVPLSTVGAGDCLLAGVLHALDGGLGPGDALAAGVRWGSAAVALPGSAVPTAADVAAVHAVLTPDPDLTTALR</sequence>
<dbReference type="AlphaFoldDB" id="A0A285VRP9"/>